<protein>
    <submittedName>
        <fullName evidence="2">Hypothetical_protein</fullName>
    </submittedName>
</protein>
<feature type="region of interest" description="Disordered" evidence="1">
    <location>
        <begin position="1053"/>
        <end position="1106"/>
    </location>
</feature>
<feature type="compositionally biased region" description="Polar residues" evidence="1">
    <location>
        <begin position="87"/>
        <end position="96"/>
    </location>
</feature>
<feature type="compositionally biased region" description="Low complexity" evidence="1">
    <location>
        <begin position="1322"/>
        <end position="1332"/>
    </location>
</feature>
<feature type="region of interest" description="Disordered" evidence="1">
    <location>
        <begin position="87"/>
        <end position="107"/>
    </location>
</feature>
<feature type="compositionally biased region" description="Low complexity" evidence="1">
    <location>
        <begin position="1066"/>
        <end position="1080"/>
    </location>
</feature>
<feature type="compositionally biased region" description="Low complexity" evidence="1">
    <location>
        <begin position="1173"/>
        <end position="1183"/>
    </location>
</feature>
<feature type="compositionally biased region" description="Basic residues" evidence="1">
    <location>
        <begin position="1229"/>
        <end position="1239"/>
    </location>
</feature>
<feature type="region of interest" description="Disordered" evidence="1">
    <location>
        <begin position="397"/>
        <end position="422"/>
    </location>
</feature>
<feature type="compositionally biased region" description="Basic and acidic residues" evidence="1">
    <location>
        <begin position="97"/>
        <end position="107"/>
    </location>
</feature>
<evidence type="ECO:0000313" key="3">
    <source>
        <dbReference type="Proteomes" id="UP000319462"/>
    </source>
</evidence>
<dbReference type="RefSeq" id="XP_001564421.2">
    <property type="nucleotide sequence ID" value="XM_001564371.2"/>
</dbReference>
<feature type="region of interest" description="Disordered" evidence="1">
    <location>
        <begin position="1169"/>
        <end position="1263"/>
    </location>
</feature>
<feature type="compositionally biased region" description="Polar residues" evidence="1">
    <location>
        <begin position="397"/>
        <end position="407"/>
    </location>
</feature>
<dbReference type="Proteomes" id="UP000319462">
    <property type="component" value="Chromosome 20"/>
</dbReference>
<feature type="compositionally biased region" description="Low complexity" evidence="1">
    <location>
        <begin position="1240"/>
        <end position="1256"/>
    </location>
</feature>
<feature type="compositionally biased region" description="Polar residues" evidence="1">
    <location>
        <begin position="1198"/>
        <end position="1217"/>
    </location>
</feature>
<dbReference type="EMBL" id="LS997619">
    <property type="protein sequence ID" value="SYZ65140.1"/>
    <property type="molecule type" value="Genomic_DNA"/>
</dbReference>
<name>A0A3P3Z4S7_LEIBR</name>
<proteinExistence type="predicted"/>
<accession>A0A3P3Z4S7</accession>
<sequence length="1339" mass="151058">MSSCVEESALFSLSTKDLVTAHQGTCTVVYQAVCAEAIRIIFALYELSQSGAEKLGDELRHCRTDISECWHSPLDIVDRLTPQSQIRSSPLLSCSPSHEDARLRPQSQSKEEFRALFSSTDVRGRITNASLYGLLTAAHLLRCSTWTAVSLVPRAWREGHSAGTQVLQLLSQARAAEELRTRESGWCATALVQLTEWMLFSGSPHAPSSVASTLLSRALSVAELQRTPTDRRDHFLCCPPPLRTAGEAPSDPLPLYFPLLLDGKERSRTSVSSPWQPSRVSDAVEGGCIHDWLLDDLPQWCAQVSLEAQSKAWYRISLLRRALERWRARRGLRVVAHLSHAAASAPEVEPHQSALTAHCFSLVPQVSMLSSAGSRKVVEEAPPQRLKLSDASEAVTLSHTTVTQTAAHTPRISKVDSRGSGVPPAWSFTEVREFDVSTIEVDTAPPSPSQSQYPQCASLPAAPMLPCADHGDDAASVSKTHRLESVLRGVTTMRSPPSLDMGAEDNISTLSEECGQSPHRRPREIPLLQRRGDVEDSLASSTPAMTLSSKQRFLADANCTSASSGPTALSAHGFFGREAQQEERARFIVQRRENAVLHQLFFHWRDRRLYESLATRFIQLQRRETTRAQCWACWRRRRAALLQRHKEVRDMARCDAYTELKALQYFKRLLQRWKMAALVRRFRISTLGHRILRAWGCTTRFVQAQRALQQKLIGARRVKWQVWTQWQERRQESVADRHRAEKHRTAVLLLMKEACVRQRALRVATSQCNAVILRRALQRWTLRCTISAQLRTFIASKRPHSSLTRQAWWFWRSRFLERQQRRDQEHRLRAFRVAQFARVCFTRWVQRWRRDTHIRACVARQQRRHLLHSLFLQWHRRMQVCMIVRQGQQELALKIGEQLQGRRVLRTWRRRATQHAADSQRLREAIMDTNAERLLRLSRLARTFYHWRTYSFVLQRYNVDRRRCLPVTANSTAGMRSIRGRGAVLRITGDSRVEHHEEADVGEVDSESTTNPAAMVPLPLPARSAVSKVVPPGRSHLGRPEYASRAPTHYAAFAQSSQRSPAHCGSTTAMRRSTAAAAAAHDGPESTGHSGKNEGGRTTTFTAPQGGFRAVLRRQLSIPLRKRTIALQRQLLAVQLQQRLFFSSTFCVQVLATSSRSMPPAQPVFAELPYSITPTPGRTTRVRTPPPTRAIDQHWHSNESGSDTESQAPLRSCTATPLFSARKGERAERLRRKAARRHSAALVESPHSSSPLQPHSGTHLRDNNNYATVRSSSVSATPTQHLLSQMEQLARRIRTLEAGYTTEAATAVWRAGVEVAPRTHSHTSGATTWTTTPPRERAS</sequence>
<evidence type="ECO:0000256" key="1">
    <source>
        <dbReference type="SAM" id="MobiDB-lite"/>
    </source>
</evidence>
<feature type="region of interest" description="Disordered" evidence="1">
    <location>
        <begin position="1316"/>
        <end position="1339"/>
    </location>
</feature>
<dbReference type="KEGG" id="lbz:LBRM_20_1370"/>
<gene>
    <name evidence="2" type="ORF">LBRM2904_20.1790</name>
</gene>
<evidence type="ECO:0000313" key="2">
    <source>
        <dbReference type="EMBL" id="SYZ65140.1"/>
    </source>
</evidence>
<dbReference type="VEuPathDB" id="TriTrypDB:LbrM.20.1370"/>
<feature type="region of interest" description="Disordered" evidence="1">
    <location>
        <begin position="991"/>
        <end position="1019"/>
    </location>
</feature>
<organism evidence="2 3">
    <name type="scientific">Leishmania braziliensis MHOM/BR/75/M2904</name>
    <dbReference type="NCBI Taxonomy" id="420245"/>
    <lineage>
        <taxon>Eukaryota</taxon>
        <taxon>Discoba</taxon>
        <taxon>Euglenozoa</taxon>
        <taxon>Kinetoplastea</taxon>
        <taxon>Metakinetoplastina</taxon>
        <taxon>Trypanosomatida</taxon>
        <taxon>Trypanosomatidae</taxon>
        <taxon>Leishmaniinae</taxon>
        <taxon>Leishmania</taxon>
        <taxon>Leishmania braziliensis species complex</taxon>
    </lineage>
</organism>
<reference evidence="2 3" key="1">
    <citation type="submission" date="2018-09" db="EMBL/GenBank/DDBJ databases">
        <authorList>
            <person name="Peiro R."/>
            <person name="Begona"/>
            <person name="Cbmso G."/>
            <person name="Lopez M."/>
            <person name="Gonzalez S."/>
        </authorList>
    </citation>
    <scope>NUCLEOTIDE SEQUENCE [LARGE SCALE GENOMIC DNA]</scope>
</reference>